<dbReference type="Proteomes" id="UP001497525">
    <property type="component" value="Unassembled WGS sequence"/>
</dbReference>
<evidence type="ECO:0000313" key="2">
    <source>
        <dbReference type="Proteomes" id="UP001497525"/>
    </source>
</evidence>
<organism evidence="1 2">
    <name type="scientific">Calicophoron daubneyi</name>
    <name type="common">Rumen fluke</name>
    <name type="synonym">Paramphistomum daubneyi</name>
    <dbReference type="NCBI Taxonomy" id="300641"/>
    <lineage>
        <taxon>Eukaryota</taxon>
        <taxon>Metazoa</taxon>
        <taxon>Spiralia</taxon>
        <taxon>Lophotrochozoa</taxon>
        <taxon>Platyhelminthes</taxon>
        <taxon>Trematoda</taxon>
        <taxon>Digenea</taxon>
        <taxon>Plagiorchiida</taxon>
        <taxon>Pronocephalata</taxon>
        <taxon>Paramphistomoidea</taxon>
        <taxon>Paramphistomidae</taxon>
        <taxon>Calicophoron</taxon>
    </lineage>
</organism>
<protein>
    <submittedName>
        <fullName evidence="1">Uncharacterized protein</fullName>
    </submittedName>
</protein>
<reference evidence="1" key="1">
    <citation type="submission" date="2024-06" db="EMBL/GenBank/DDBJ databases">
        <authorList>
            <person name="Liu X."/>
            <person name="Lenzi L."/>
            <person name="Haldenby T S."/>
            <person name="Uol C."/>
        </authorList>
    </citation>
    <scope>NUCLEOTIDE SEQUENCE</scope>
</reference>
<gene>
    <name evidence="1" type="ORF">CDAUBV1_LOCUS7174</name>
</gene>
<sequence length="197" mass="23169">MANMEDIEVNHWRTQYDRVLLRQASRTTRELVSRLLRLQCNLSTYISKEDIKKLRSAQQAFDSGRMDFHGLSIIVYSISYKAEERSGVMREPQDDLKNTVSHIVDHTDKWPTILRSGIKDRCEQELRWLTEIHDKADNYRTAEKIETDIRTEVEEMKRRLKLSANHETGTEARSVQTSLIWDILLVSRYGFSYDNCA</sequence>
<proteinExistence type="predicted"/>
<evidence type="ECO:0000313" key="1">
    <source>
        <dbReference type="EMBL" id="CAL5133961.1"/>
    </source>
</evidence>
<accession>A0AAV2TCZ1</accession>
<comment type="caution">
    <text evidence="1">The sequence shown here is derived from an EMBL/GenBank/DDBJ whole genome shotgun (WGS) entry which is preliminary data.</text>
</comment>
<name>A0AAV2TCZ1_CALDB</name>
<dbReference type="EMBL" id="CAXLJL010000168">
    <property type="protein sequence ID" value="CAL5133961.1"/>
    <property type="molecule type" value="Genomic_DNA"/>
</dbReference>
<dbReference type="AlphaFoldDB" id="A0AAV2TCZ1"/>